<evidence type="ECO:0000313" key="2">
    <source>
        <dbReference type="Proteomes" id="UP000054995"/>
    </source>
</evidence>
<reference evidence="1 2" key="1">
    <citation type="submission" date="2015-01" db="EMBL/GenBank/DDBJ databases">
        <title>Evolution of Trichinella species and genotypes.</title>
        <authorList>
            <person name="Korhonen P.K."/>
            <person name="Edoardo P."/>
            <person name="Giuseppe L.R."/>
            <person name="Gasser R.B."/>
        </authorList>
    </citation>
    <scope>NUCLEOTIDE SEQUENCE [LARGE SCALE GENOMIC DNA]</scope>
    <source>
        <strain evidence="1">ISS470</strain>
    </source>
</reference>
<protein>
    <submittedName>
        <fullName evidence="1">Uncharacterized protein</fullName>
    </submittedName>
</protein>
<keyword evidence="2" id="KW-1185">Reference proteome</keyword>
<comment type="caution">
    <text evidence="1">The sequence shown here is derived from an EMBL/GenBank/DDBJ whole genome shotgun (WGS) entry which is preliminary data.</text>
</comment>
<gene>
    <name evidence="1" type="ORF">T4D_4064</name>
</gene>
<dbReference type="Proteomes" id="UP000054995">
    <property type="component" value="Unassembled WGS sequence"/>
</dbReference>
<proteinExistence type="predicted"/>
<accession>A0A0V1FDB7</accession>
<sequence>MNQLTGVVNHVGFPYSEQLGKHFSHFITCTGKKRTVRFFDSAKMLLEKQTEMTKLHTKDN</sequence>
<name>A0A0V1FDB7_TRIPS</name>
<evidence type="ECO:0000313" key="1">
    <source>
        <dbReference type="EMBL" id="KRY84054.1"/>
    </source>
</evidence>
<dbReference type="EMBL" id="JYDT01000124">
    <property type="protein sequence ID" value="KRY84054.1"/>
    <property type="molecule type" value="Genomic_DNA"/>
</dbReference>
<organism evidence="1 2">
    <name type="scientific">Trichinella pseudospiralis</name>
    <name type="common">Parasitic roundworm</name>
    <dbReference type="NCBI Taxonomy" id="6337"/>
    <lineage>
        <taxon>Eukaryota</taxon>
        <taxon>Metazoa</taxon>
        <taxon>Ecdysozoa</taxon>
        <taxon>Nematoda</taxon>
        <taxon>Enoplea</taxon>
        <taxon>Dorylaimia</taxon>
        <taxon>Trichinellida</taxon>
        <taxon>Trichinellidae</taxon>
        <taxon>Trichinella</taxon>
    </lineage>
</organism>